<comment type="caution">
    <text evidence="1">The sequence shown here is derived from an EMBL/GenBank/DDBJ whole genome shotgun (WGS) entry which is preliminary data.</text>
</comment>
<accession>A0A8S4RI67</accession>
<dbReference type="Proteomes" id="UP000838756">
    <property type="component" value="Unassembled WGS sequence"/>
</dbReference>
<gene>
    <name evidence="1" type="primary">jg24444</name>
    <name evidence="1" type="ORF">PAEG_LOCUS14410</name>
</gene>
<proteinExistence type="predicted"/>
<evidence type="ECO:0000313" key="1">
    <source>
        <dbReference type="EMBL" id="CAH2237105.1"/>
    </source>
</evidence>
<protein>
    <submittedName>
        <fullName evidence="1">Jg24444 protein</fullName>
    </submittedName>
</protein>
<dbReference type="EMBL" id="CAKXAJ010025249">
    <property type="protein sequence ID" value="CAH2237105.1"/>
    <property type="molecule type" value="Genomic_DNA"/>
</dbReference>
<reference evidence="1" key="1">
    <citation type="submission" date="2022-03" db="EMBL/GenBank/DDBJ databases">
        <authorList>
            <person name="Lindestad O."/>
        </authorList>
    </citation>
    <scope>NUCLEOTIDE SEQUENCE</scope>
</reference>
<organism evidence="1 2">
    <name type="scientific">Pararge aegeria aegeria</name>
    <dbReference type="NCBI Taxonomy" id="348720"/>
    <lineage>
        <taxon>Eukaryota</taxon>
        <taxon>Metazoa</taxon>
        <taxon>Ecdysozoa</taxon>
        <taxon>Arthropoda</taxon>
        <taxon>Hexapoda</taxon>
        <taxon>Insecta</taxon>
        <taxon>Pterygota</taxon>
        <taxon>Neoptera</taxon>
        <taxon>Endopterygota</taxon>
        <taxon>Lepidoptera</taxon>
        <taxon>Glossata</taxon>
        <taxon>Ditrysia</taxon>
        <taxon>Papilionoidea</taxon>
        <taxon>Nymphalidae</taxon>
        <taxon>Satyrinae</taxon>
        <taxon>Satyrini</taxon>
        <taxon>Parargina</taxon>
        <taxon>Pararge</taxon>
    </lineage>
</organism>
<name>A0A8S4RI67_9NEOP</name>
<sequence length="68" mass="7938">MILICCLKFGWVLGLWYTSPRSEPRPALTSNVQIYKCRTHCFEEHSARTSNIFLHAICFDHQPLCPAW</sequence>
<keyword evidence="2" id="KW-1185">Reference proteome</keyword>
<evidence type="ECO:0000313" key="2">
    <source>
        <dbReference type="Proteomes" id="UP000838756"/>
    </source>
</evidence>
<dbReference type="AlphaFoldDB" id="A0A8S4RI67"/>